<organism evidence="1 2">
    <name type="scientific">Flexivirga endophytica</name>
    <dbReference type="NCBI Taxonomy" id="1849103"/>
    <lineage>
        <taxon>Bacteria</taxon>
        <taxon>Bacillati</taxon>
        <taxon>Actinomycetota</taxon>
        <taxon>Actinomycetes</taxon>
        <taxon>Micrococcales</taxon>
        <taxon>Dermacoccaceae</taxon>
        <taxon>Flexivirga</taxon>
    </lineage>
</organism>
<dbReference type="CDD" id="cd05403">
    <property type="entry name" value="NT_KNTase_like"/>
    <property type="match status" value="1"/>
</dbReference>
<sequence length="280" mass="30016">MNNGVTAALAPLPPGYAEVLDRVVCDLAADARIVALWLSGSLGRGVADAGSDLDLIVTVADAAKVDLGAASDSTWAFLEPVISYEMPGLPGSFALTTPTGLRVDVVLEAASDIAGTPYHHRVPVFDRRPERTALPTVDRAPDAPDTGRMEAVALEFARQLAIFPDAVVARRDWLLGQEAVHNYRAFLYQLYVESNQPLPPMGVKQWSAKLTGPQRDRLASLPVPAADEESVIDAMQQVQRVIRTEGRQIVEAAGADWPEDAVRAGLARWQARGLDAGYAG</sequence>
<reference evidence="1" key="2">
    <citation type="submission" date="2020-09" db="EMBL/GenBank/DDBJ databases">
        <authorList>
            <person name="Sun Q."/>
            <person name="Zhou Y."/>
        </authorList>
    </citation>
    <scope>NUCLEOTIDE SEQUENCE</scope>
    <source>
        <strain evidence="1">CGMCC 1.15085</strain>
    </source>
</reference>
<dbReference type="Proteomes" id="UP000636793">
    <property type="component" value="Unassembled WGS sequence"/>
</dbReference>
<protein>
    <recommendedName>
        <fullName evidence="3">Nucleotidyltransferase domain-containing protein</fullName>
    </recommendedName>
</protein>
<proteinExistence type="predicted"/>
<dbReference type="EMBL" id="BMHI01000001">
    <property type="protein sequence ID" value="GGB20386.1"/>
    <property type="molecule type" value="Genomic_DNA"/>
</dbReference>
<evidence type="ECO:0000313" key="2">
    <source>
        <dbReference type="Proteomes" id="UP000636793"/>
    </source>
</evidence>
<dbReference type="Gene3D" id="3.30.460.10">
    <property type="entry name" value="Beta Polymerase, domain 2"/>
    <property type="match status" value="1"/>
</dbReference>
<dbReference type="AlphaFoldDB" id="A0A916SYM2"/>
<accession>A0A916SYM2</accession>
<dbReference type="SUPFAM" id="SSF81301">
    <property type="entry name" value="Nucleotidyltransferase"/>
    <property type="match status" value="1"/>
</dbReference>
<evidence type="ECO:0000313" key="1">
    <source>
        <dbReference type="EMBL" id="GGB20386.1"/>
    </source>
</evidence>
<name>A0A916SYM2_9MICO</name>
<keyword evidence="2" id="KW-1185">Reference proteome</keyword>
<dbReference type="InterPro" id="IPR043519">
    <property type="entry name" value="NT_sf"/>
</dbReference>
<gene>
    <name evidence="1" type="ORF">GCM10011492_07870</name>
</gene>
<comment type="caution">
    <text evidence="1">The sequence shown here is derived from an EMBL/GenBank/DDBJ whole genome shotgun (WGS) entry which is preliminary data.</text>
</comment>
<dbReference type="RefSeq" id="WP_188835606.1">
    <property type="nucleotide sequence ID" value="NZ_BMHI01000001.1"/>
</dbReference>
<evidence type="ECO:0008006" key="3">
    <source>
        <dbReference type="Google" id="ProtNLM"/>
    </source>
</evidence>
<reference evidence="1" key="1">
    <citation type="journal article" date="2014" name="Int. J. Syst. Evol. Microbiol.">
        <title>Complete genome sequence of Corynebacterium casei LMG S-19264T (=DSM 44701T), isolated from a smear-ripened cheese.</title>
        <authorList>
            <consortium name="US DOE Joint Genome Institute (JGI-PGF)"/>
            <person name="Walter F."/>
            <person name="Albersmeier A."/>
            <person name="Kalinowski J."/>
            <person name="Ruckert C."/>
        </authorList>
    </citation>
    <scope>NUCLEOTIDE SEQUENCE</scope>
    <source>
        <strain evidence="1">CGMCC 1.15085</strain>
    </source>
</reference>